<proteinExistence type="predicted"/>
<sequence>MRIISGKYKGKRLTAPKKLPVRPTTDMAKEALFNILNNRFYFDELKVLDLFSGTGNISFEFASRGTEQITAVDSFQGCVRYISNTANELDFSINTVKSDVYKFLEGTSEPVDLIFADPPYDFDTEQFLKIADLVFAEDLLLPDGVLIIEHSDQTDLSEHPKFSEQRKYGGSIFSFFEEKEE</sequence>
<dbReference type="InterPro" id="IPR002052">
    <property type="entry name" value="DNA_methylase_N6_adenine_CS"/>
</dbReference>
<dbReference type="Gene3D" id="3.40.50.150">
    <property type="entry name" value="Vaccinia Virus protein VP39"/>
    <property type="match status" value="1"/>
</dbReference>
<keyword evidence="1 3" id="KW-0489">Methyltransferase</keyword>
<organism evidence="3">
    <name type="scientific">Flagellimonas sp. MMG031</name>
    <dbReference type="NCBI Taxonomy" id="3158549"/>
    <lineage>
        <taxon>Bacteria</taxon>
        <taxon>Pseudomonadati</taxon>
        <taxon>Bacteroidota</taxon>
        <taxon>Flavobacteriia</taxon>
        <taxon>Flavobacteriales</taxon>
        <taxon>Flavobacteriaceae</taxon>
        <taxon>Flagellimonas</taxon>
    </lineage>
</organism>
<dbReference type="GO" id="GO:0031167">
    <property type="term" value="P:rRNA methylation"/>
    <property type="evidence" value="ECO:0007669"/>
    <property type="project" value="InterPro"/>
</dbReference>
<dbReference type="CDD" id="cd02440">
    <property type="entry name" value="AdoMet_MTases"/>
    <property type="match status" value="1"/>
</dbReference>
<evidence type="ECO:0000256" key="2">
    <source>
        <dbReference type="ARBA" id="ARBA00022679"/>
    </source>
</evidence>
<reference evidence="3" key="1">
    <citation type="submission" date="2024-05" db="EMBL/GenBank/DDBJ databases">
        <title>Draft Genome Sequences of Flagellimonas sp. MMG031 and Marinobacter sp. MMG032 Isolated from the dinoflagellate Symbiodinium pilosum.</title>
        <authorList>
            <person name="Shikuma N.J."/>
            <person name="Farrell M.V."/>
        </authorList>
    </citation>
    <scope>NUCLEOTIDE SEQUENCE</scope>
    <source>
        <strain evidence="3">MMG031</strain>
    </source>
</reference>
<dbReference type="PIRSF" id="PIRSF004553">
    <property type="entry name" value="CHP00095"/>
    <property type="match status" value="1"/>
</dbReference>
<evidence type="ECO:0000313" key="3">
    <source>
        <dbReference type="EMBL" id="XBQ24888.1"/>
    </source>
</evidence>
<evidence type="ECO:0000256" key="1">
    <source>
        <dbReference type="ARBA" id="ARBA00022603"/>
    </source>
</evidence>
<dbReference type="PROSITE" id="PS00092">
    <property type="entry name" value="N6_MTASE"/>
    <property type="match status" value="1"/>
</dbReference>
<dbReference type="EMBL" id="CP157804">
    <property type="protein sequence ID" value="XBQ24888.1"/>
    <property type="molecule type" value="Genomic_DNA"/>
</dbReference>
<dbReference type="InterPro" id="IPR029063">
    <property type="entry name" value="SAM-dependent_MTases_sf"/>
</dbReference>
<dbReference type="SUPFAM" id="SSF53335">
    <property type="entry name" value="S-adenosyl-L-methionine-dependent methyltransferases"/>
    <property type="match status" value="1"/>
</dbReference>
<protein>
    <submittedName>
        <fullName evidence="3">RsmD family RNA methyltransferase</fullName>
    </submittedName>
</protein>
<keyword evidence="2" id="KW-0808">Transferase</keyword>
<dbReference type="GO" id="GO:0008168">
    <property type="term" value="F:methyltransferase activity"/>
    <property type="evidence" value="ECO:0007669"/>
    <property type="project" value="UniProtKB-KW"/>
</dbReference>
<dbReference type="InterPro" id="IPR004398">
    <property type="entry name" value="RNA_MeTrfase_RsmD"/>
</dbReference>
<dbReference type="AlphaFoldDB" id="A0AAU7N2V7"/>
<dbReference type="PANTHER" id="PTHR43542:SF1">
    <property type="entry name" value="METHYLTRANSFERASE"/>
    <property type="match status" value="1"/>
</dbReference>
<dbReference type="PANTHER" id="PTHR43542">
    <property type="entry name" value="METHYLTRANSFERASE"/>
    <property type="match status" value="1"/>
</dbReference>
<dbReference type="Pfam" id="PF03602">
    <property type="entry name" value="Cons_hypoth95"/>
    <property type="match status" value="1"/>
</dbReference>
<gene>
    <name evidence="3" type="ORF">ABNE31_08250</name>
</gene>
<accession>A0AAU7N2V7</accession>
<dbReference type="RefSeq" id="WP_349352998.1">
    <property type="nucleotide sequence ID" value="NZ_CP157804.1"/>
</dbReference>
<dbReference type="KEGG" id="fld:ABNE31_08250"/>
<name>A0AAU7N2V7_9FLAO</name>
<dbReference type="GO" id="GO:0003676">
    <property type="term" value="F:nucleic acid binding"/>
    <property type="evidence" value="ECO:0007669"/>
    <property type="project" value="InterPro"/>
</dbReference>